<organism evidence="1">
    <name type="scientific">marine sediment metagenome</name>
    <dbReference type="NCBI Taxonomy" id="412755"/>
    <lineage>
        <taxon>unclassified sequences</taxon>
        <taxon>metagenomes</taxon>
        <taxon>ecological metagenomes</taxon>
    </lineage>
</organism>
<gene>
    <name evidence="1" type="ORF">LCGC14_0696420</name>
</gene>
<evidence type="ECO:0000313" key="1">
    <source>
        <dbReference type="EMBL" id="KKN44115.1"/>
    </source>
</evidence>
<name>A0A0F9QJ29_9ZZZZ</name>
<dbReference type="EMBL" id="LAZR01001469">
    <property type="protein sequence ID" value="KKN44115.1"/>
    <property type="molecule type" value="Genomic_DNA"/>
</dbReference>
<protein>
    <submittedName>
        <fullName evidence="1">Uncharacterized protein</fullName>
    </submittedName>
</protein>
<accession>A0A0F9QJ29</accession>
<proteinExistence type="predicted"/>
<sequence length="234" mass="27278">MIIPSELDNVIEITVDSEVGISELAYRPDDNIEPVNEIKALLFDAFPETLTRPHEDWWELIGLTKADDVNYFEDTISVIHQGKPGYELRKQYGVPLDLNLKNYYAIKYRLESKTTCIKVYDANYAHHLLPALPSGTRIASKEGIGLHFGDLDEGELAFRDLYVYHDCAIYFERSMGYIDEDWEYLKYPEEWEVKKGEIYPRLYGVLYDARTLKNLKLKHYVFPSDPKLNNIELI</sequence>
<dbReference type="AlphaFoldDB" id="A0A0F9QJ29"/>
<comment type="caution">
    <text evidence="1">The sequence shown here is derived from an EMBL/GenBank/DDBJ whole genome shotgun (WGS) entry which is preliminary data.</text>
</comment>
<reference evidence="1" key="1">
    <citation type="journal article" date="2015" name="Nature">
        <title>Complex archaea that bridge the gap between prokaryotes and eukaryotes.</title>
        <authorList>
            <person name="Spang A."/>
            <person name="Saw J.H."/>
            <person name="Jorgensen S.L."/>
            <person name="Zaremba-Niedzwiedzka K."/>
            <person name="Martijn J."/>
            <person name="Lind A.E."/>
            <person name="van Eijk R."/>
            <person name="Schleper C."/>
            <person name="Guy L."/>
            <person name="Ettema T.J."/>
        </authorList>
    </citation>
    <scope>NUCLEOTIDE SEQUENCE</scope>
</reference>